<proteinExistence type="predicted"/>
<accession>A0A8R7V1B1</accession>
<evidence type="ECO:0000313" key="3">
    <source>
        <dbReference type="Proteomes" id="UP000015106"/>
    </source>
</evidence>
<sequence>MTSREETLKPTVLGGSGSVVPGKPAPIRRIVSAPLTSGRSIAQIHAKQPSLARGTSAT</sequence>
<dbReference type="AlphaFoldDB" id="A0A8R7V1B1"/>
<keyword evidence="3" id="KW-1185">Reference proteome</keyword>
<reference evidence="2" key="3">
    <citation type="submission" date="2022-06" db="UniProtKB">
        <authorList>
            <consortium name="EnsemblPlants"/>
        </authorList>
    </citation>
    <scope>IDENTIFICATION</scope>
</reference>
<name>A0A8R7V1B1_TRIUA</name>
<feature type="region of interest" description="Disordered" evidence="1">
    <location>
        <begin position="1"/>
        <end position="20"/>
    </location>
</feature>
<dbReference type="EnsemblPlants" id="TuG1812G0700002752.01.T01">
    <property type="protein sequence ID" value="TuG1812G0700002752.01.T01.cds327647"/>
    <property type="gene ID" value="TuG1812G0700002752.01"/>
</dbReference>
<dbReference type="Gramene" id="TuG1812G0700002752.01.T01">
    <property type="protein sequence ID" value="TuG1812G0700002752.01.T01.cds327647"/>
    <property type="gene ID" value="TuG1812G0700002752.01"/>
</dbReference>
<reference evidence="3" key="1">
    <citation type="journal article" date="2013" name="Nature">
        <title>Draft genome of the wheat A-genome progenitor Triticum urartu.</title>
        <authorList>
            <person name="Ling H.Q."/>
            <person name="Zhao S."/>
            <person name="Liu D."/>
            <person name="Wang J."/>
            <person name="Sun H."/>
            <person name="Zhang C."/>
            <person name="Fan H."/>
            <person name="Li D."/>
            <person name="Dong L."/>
            <person name="Tao Y."/>
            <person name="Gao C."/>
            <person name="Wu H."/>
            <person name="Li Y."/>
            <person name="Cui Y."/>
            <person name="Guo X."/>
            <person name="Zheng S."/>
            <person name="Wang B."/>
            <person name="Yu K."/>
            <person name="Liang Q."/>
            <person name="Yang W."/>
            <person name="Lou X."/>
            <person name="Chen J."/>
            <person name="Feng M."/>
            <person name="Jian J."/>
            <person name="Zhang X."/>
            <person name="Luo G."/>
            <person name="Jiang Y."/>
            <person name="Liu J."/>
            <person name="Wang Z."/>
            <person name="Sha Y."/>
            <person name="Zhang B."/>
            <person name="Wu H."/>
            <person name="Tang D."/>
            <person name="Shen Q."/>
            <person name="Xue P."/>
            <person name="Zou S."/>
            <person name="Wang X."/>
            <person name="Liu X."/>
            <person name="Wang F."/>
            <person name="Yang Y."/>
            <person name="An X."/>
            <person name="Dong Z."/>
            <person name="Zhang K."/>
            <person name="Zhang X."/>
            <person name="Luo M.C."/>
            <person name="Dvorak J."/>
            <person name="Tong Y."/>
            <person name="Wang J."/>
            <person name="Yang H."/>
            <person name="Li Z."/>
            <person name="Wang D."/>
            <person name="Zhang A."/>
            <person name="Wang J."/>
        </authorList>
    </citation>
    <scope>NUCLEOTIDE SEQUENCE</scope>
    <source>
        <strain evidence="3">cv. G1812</strain>
    </source>
</reference>
<evidence type="ECO:0000256" key="1">
    <source>
        <dbReference type="SAM" id="MobiDB-lite"/>
    </source>
</evidence>
<dbReference type="Proteomes" id="UP000015106">
    <property type="component" value="Chromosome 7"/>
</dbReference>
<organism evidence="2 3">
    <name type="scientific">Triticum urartu</name>
    <name type="common">Red wild einkorn</name>
    <name type="synonym">Crithodium urartu</name>
    <dbReference type="NCBI Taxonomy" id="4572"/>
    <lineage>
        <taxon>Eukaryota</taxon>
        <taxon>Viridiplantae</taxon>
        <taxon>Streptophyta</taxon>
        <taxon>Embryophyta</taxon>
        <taxon>Tracheophyta</taxon>
        <taxon>Spermatophyta</taxon>
        <taxon>Magnoliopsida</taxon>
        <taxon>Liliopsida</taxon>
        <taxon>Poales</taxon>
        <taxon>Poaceae</taxon>
        <taxon>BOP clade</taxon>
        <taxon>Pooideae</taxon>
        <taxon>Triticodae</taxon>
        <taxon>Triticeae</taxon>
        <taxon>Triticinae</taxon>
        <taxon>Triticum</taxon>
    </lineage>
</organism>
<protein>
    <submittedName>
        <fullName evidence="2">Uncharacterized protein</fullName>
    </submittedName>
</protein>
<reference evidence="2" key="2">
    <citation type="submission" date="2018-03" db="EMBL/GenBank/DDBJ databases">
        <title>The Triticum urartu genome reveals the dynamic nature of wheat genome evolution.</title>
        <authorList>
            <person name="Ling H."/>
            <person name="Ma B."/>
            <person name="Shi X."/>
            <person name="Liu H."/>
            <person name="Dong L."/>
            <person name="Sun H."/>
            <person name="Cao Y."/>
            <person name="Gao Q."/>
            <person name="Zheng S."/>
            <person name="Li Y."/>
            <person name="Yu Y."/>
            <person name="Du H."/>
            <person name="Qi M."/>
            <person name="Li Y."/>
            <person name="Yu H."/>
            <person name="Cui Y."/>
            <person name="Wang N."/>
            <person name="Chen C."/>
            <person name="Wu H."/>
            <person name="Zhao Y."/>
            <person name="Zhang J."/>
            <person name="Li Y."/>
            <person name="Zhou W."/>
            <person name="Zhang B."/>
            <person name="Hu W."/>
            <person name="Eijk M."/>
            <person name="Tang J."/>
            <person name="Witsenboer H."/>
            <person name="Zhao S."/>
            <person name="Li Z."/>
            <person name="Zhang A."/>
            <person name="Wang D."/>
            <person name="Liang C."/>
        </authorList>
    </citation>
    <scope>NUCLEOTIDE SEQUENCE [LARGE SCALE GENOMIC DNA]</scope>
    <source>
        <strain evidence="2">cv. G1812</strain>
    </source>
</reference>
<evidence type="ECO:0000313" key="2">
    <source>
        <dbReference type="EnsemblPlants" id="TuG1812G0700002752.01.T01.cds327647"/>
    </source>
</evidence>